<protein>
    <recommendedName>
        <fullName evidence="3">MalT-like TPR region domain-containing protein</fullName>
    </recommendedName>
</protein>
<name>A0A143BKM8_9BACT</name>
<dbReference type="InterPro" id="IPR011990">
    <property type="entry name" value="TPR-like_helical_dom_sf"/>
</dbReference>
<reference evidence="1 2" key="2">
    <citation type="journal article" date="2016" name="Environ. Microbiol. Rep.">
        <title>Metagenomic evidence for the presence of phototrophic Gemmatimonadetes bacteria in diverse environments.</title>
        <authorList>
            <person name="Zeng Y."/>
            <person name="Baumbach J."/>
            <person name="Barbosa E.G."/>
            <person name="Azevedo V."/>
            <person name="Zhang C."/>
            <person name="Koblizek M."/>
        </authorList>
    </citation>
    <scope>NUCLEOTIDE SEQUENCE [LARGE SCALE GENOMIC DNA]</scope>
    <source>
        <strain evidence="1 2">AP64</strain>
    </source>
</reference>
<evidence type="ECO:0000313" key="1">
    <source>
        <dbReference type="EMBL" id="AMW05627.1"/>
    </source>
</evidence>
<organism evidence="1 2">
    <name type="scientific">Gemmatimonas phototrophica</name>
    <dbReference type="NCBI Taxonomy" id="1379270"/>
    <lineage>
        <taxon>Bacteria</taxon>
        <taxon>Pseudomonadati</taxon>
        <taxon>Gemmatimonadota</taxon>
        <taxon>Gemmatimonadia</taxon>
        <taxon>Gemmatimonadales</taxon>
        <taxon>Gemmatimonadaceae</taxon>
        <taxon>Gemmatimonas</taxon>
    </lineage>
</organism>
<sequence length="145" mass="15676">MAQGGAGLFAPMLAVIDSPLEHIEKGRTALVAGDLAVAEREFAKAIRMQRTDGVLSVDASYGAAQVFTLQKRFRDAADVLDQLAADANLLGDAETEARVLLDAVSLKIRGHRRAAARLDADRLKQLVTDVRVSDATRRLIKVRLV</sequence>
<dbReference type="AlphaFoldDB" id="A0A143BKM8"/>
<dbReference type="EMBL" id="CP011454">
    <property type="protein sequence ID" value="AMW05627.1"/>
    <property type="molecule type" value="Genomic_DNA"/>
</dbReference>
<dbReference type="KEGG" id="gph:GEMMAAP_14075"/>
<dbReference type="SUPFAM" id="SSF48452">
    <property type="entry name" value="TPR-like"/>
    <property type="match status" value="1"/>
</dbReference>
<accession>A0A143BKM8</accession>
<gene>
    <name evidence="1" type="ORF">GEMMAAP_14075</name>
</gene>
<keyword evidence="2" id="KW-1185">Reference proteome</keyword>
<dbReference type="Proteomes" id="UP000076404">
    <property type="component" value="Chromosome"/>
</dbReference>
<evidence type="ECO:0000313" key="2">
    <source>
        <dbReference type="Proteomes" id="UP000076404"/>
    </source>
</evidence>
<evidence type="ECO:0008006" key="3">
    <source>
        <dbReference type="Google" id="ProtNLM"/>
    </source>
</evidence>
<reference evidence="1 2" key="1">
    <citation type="journal article" date="2014" name="Proc. Natl. Acad. Sci. U.S.A.">
        <title>Functional type 2 photosynthetic reaction centers found in the rare bacterial phylum Gemmatimonadetes.</title>
        <authorList>
            <person name="Zeng Y."/>
            <person name="Feng F."/>
            <person name="Medova H."/>
            <person name="Dean J."/>
            <person name="Koblizek M."/>
        </authorList>
    </citation>
    <scope>NUCLEOTIDE SEQUENCE [LARGE SCALE GENOMIC DNA]</scope>
    <source>
        <strain evidence="1 2">AP64</strain>
    </source>
</reference>
<proteinExistence type="predicted"/>